<dbReference type="AlphaFoldDB" id="A0A2V3YKW6"/>
<feature type="transmembrane region" description="Helical" evidence="1">
    <location>
        <begin position="71"/>
        <end position="96"/>
    </location>
</feature>
<organism evidence="2 3">
    <name type="scientific">Hungatella effluvii</name>
    <dbReference type="NCBI Taxonomy" id="1096246"/>
    <lineage>
        <taxon>Bacteria</taxon>
        <taxon>Bacillati</taxon>
        <taxon>Bacillota</taxon>
        <taxon>Clostridia</taxon>
        <taxon>Lachnospirales</taxon>
        <taxon>Lachnospiraceae</taxon>
        <taxon>Hungatella</taxon>
    </lineage>
</organism>
<feature type="transmembrane region" description="Helical" evidence="1">
    <location>
        <begin position="116"/>
        <end position="134"/>
    </location>
</feature>
<name>A0A2V3YKW6_9FIRM</name>
<evidence type="ECO:0000256" key="1">
    <source>
        <dbReference type="SAM" id="Phobius"/>
    </source>
</evidence>
<feature type="transmembrane region" description="Helical" evidence="1">
    <location>
        <begin position="32"/>
        <end position="50"/>
    </location>
</feature>
<protein>
    <submittedName>
        <fullName evidence="2">Uncharacterized protein DUF4405</fullName>
    </submittedName>
</protein>
<keyword evidence="1" id="KW-1133">Transmembrane helix</keyword>
<keyword evidence="1" id="KW-0812">Transmembrane</keyword>
<proteinExistence type="predicted"/>
<sequence length="223" mass="25327">MFVQGRIKTIIDIAMSVLLLFLMAYMLTGQKVHEWMGTAMLVLFLLHNILNCRWYMGLIKGKYSLYRIMHTAVNFALLAAMIGIAVSGTILSQFVVGFLPIHGGMFFARKTHMLCSYWAFLLMSVHLGMHWGIVVRKIENLAGKAGRGVVWNNILRLTVIATACYGAYAFIKNNLLSYMLLQNLFVFFDPDQPLYAFLAEYAAMMAMWACAAYYGAKRYKTQP</sequence>
<keyword evidence="3" id="KW-1185">Reference proteome</keyword>
<accession>A0A2V3YKW6</accession>
<feature type="transmembrane region" description="Helical" evidence="1">
    <location>
        <begin position="154"/>
        <end position="171"/>
    </location>
</feature>
<evidence type="ECO:0000313" key="3">
    <source>
        <dbReference type="Proteomes" id="UP000248057"/>
    </source>
</evidence>
<gene>
    <name evidence="2" type="ORF">DFR60_10489</name>
</gene>
<comment type="caution">
    <text evidence="2">The sequence shown here is derived from an EMBL/GenBank/DDBJ whole genome shotgun (WGS) entry which is preliminary data.</text>
</comment>
<feature type="transmembrane region" description="Helical" evidence="1">
    <location>
        <begin position="7"/>
        <end position="26"/>
    </location>
</feature>
<reference evidence="2 3" key="1">
    <citation type="submission" date="2018-05" db="EMBL/GenBank/DDBJ databases">
        <title>Genomic Encyclopedia of Type Strains, Phase IV (KMG-IV): sequencing the most valuable type-strain genomes for metagenomic binning, comparative biology and taxonomic classification.</title>
        <authorList>
            <person name="Goeker M."/>
        </authorList>
    </citation>
    <scope>NUCLEOTIDE SEQUENCE [LARGE SCALE GENOMIC DNA]</scope>
    <source>
        <strain evidence="2 3">DSM 24995</strain>
    </source>
</reference>
<dbReference type="EMBL" id="QJKD01000004">
    <property type="protein sequence ID" value="PXX54264.1"/>
    <property type="molecule type" value="Genomic_DNA"/>
</dbReference>
<keyword evidence="1" id="KW-0472">Membrane</keyword>
<evidence type="ECO:0000313" key="2">
    <source>
        <dbReference type="EMBL" id="PXX54264.1"/>
    </source>
</evidence>
<dbReference type="Proteomes" id="UP000248057">
    <property type="component" value="Unassembled WGS sequence"/>
</dbReference>
<feature type="transmembrane region" description="Helical" evidence="1">
    <location>
        <begin position="194"/>
        <end position="216"/>
    </location>
</feature>